<keyword evidence="1" id="KW-0732">Signal</keyword>
<evidence type="ECO:0000256" key="1">
    <source>
        <dbReference type="SAM" id="SignalP"/>
    </source>
</evidence>
<evidence type="ECO:0000313" key="2">
    <source>
        <dbReference type="EMBL" id="KAA8883734.1"/>
    </source>
</evidence>
<reference evidence="2 3" key="1">
    <citation type="submission" date="2019-09" db="EMBL/GenBank/DDBJ databases">
        <authorList>
            <person name="Wang X."/>
        </authorList>
    </citation>
    <scope>NUCLEOTIDE SEQUENCE [LARGE SCALE GENOMIC DNA]</scope>
    <source>
        <strain evidence="2 3">CICC 11023</strain>
    </source>
</reference>
<organism evidence="2 3">
    <name type="scientific">Nocardia colli</name>
    <dbReference type="NCBI Taxonomy" id="2545717"/>
    <lineage>
        <taxon>Bacteria</taxon>
        <taxon>Bacillati</taxon>
        <taxon>Actinomycetota</taxon>
        <taxon>Actinomycetes</taxon>
        <taxon>Mycobacteriales</taxon>
        <taxon>Nocardiaceae</taxon>
        <taxon>Nocardia</taxon>
    </lineage>
</organism>
<dbReference type="EMBL" id="VXLC01000026">
    <property type="protein sequence ID" value="KAA8883734.1"/>
    <property type="molecule type" value="Genomic_DNA"/>
</dbReference>
<gene>
    <name evidence="2" type="ORF">F3087_37330</name>
</gene>
<dbReference type="Gene3D" id="2.60.120.380">
    <property type="match status" value="1"/>
</dbReference>
<name>A0A5N0E6J5_9NOCA</name>
<comment type="caution">
    <text evidence="2">The sequence shown here is derived from an EMBL/GenBank/DDBJ whole genome shotgun (WGS) entry which is preliminary data.</text>
</comment>
<proteinExistence type="predicted"/>
<keyword evidence="3" id="KW-1185">Reference proteome</keyword>
<dbReference type="Proteomes" id="UP000323876">
    <property type="component" value="Unassembled WGS sequence"/>
</dbReference>
<evidence type="ECO:0000313" key="3">
    <source>
        <dbReference type="Proteomes" id="UP000323876"/>
    </source>
</evidence>
<protein>
    <recommendedName>
        <fullName evidence="4">Peptidase C-terminal archaeal/bacterial domain-containing protein</fullName>
    </recommendedName>
</protein>
<dbReference type="RefSeq" id="WP_150406861.1">
    <property type="nucleotide sequence ID" value="NZ_JBHJYQ010000015.1"/>
</dbReference>
<dbReference type="AlphaFoldDB" id="A0A5N0E6J5"/>
<accession>A0A5N0E6J5</accession>
<feature type="chain" id="PRO_5024360651" description="Peptidase C-terminal archaeal/bacterial domain-containing protein" evidence="1">
    <location>
        <begin position="35"/>
        <end position="138"/>
    </location>
</feature>
<evidence type="ECO:0008006" key="4">
    <source>
        <dbReference type="Google" id="ProtNLM"/>
    </source>
</evidence>
<sequence length="138" mass="14599">MTVCLTTLRKVAFAMVTIAAAFFAVSAGAGVANASGVYAEIKFAPGTDHGTVTGYINRGYTDIWVIDARAGQQMSTDLISHYTSASGTARFVIAAPDGQVICRDNTSSQIRLPQTGKYHVTLTSPADDASYTMNVRIV</sequence>
<feature type="signal peptide" evidence="1">
    <location>
        <begin position="1"/>
        <end position="34"/>
    </location>
</feature>
<dbReference type="OrthoDB" id="4557638at2"/>